<comment type="similarity">
    <text evidence="1">Belongs to the thioesterase PaaI family.</text>
</comment>
<dbReference type="InterPro" id="IPR006683">
    <property type="entry name" value="Thioestr_dom"/>
</dbReference>
<dbReference type="Gene3D" id="3.10.129.10">
    <property type="entry name" value="Hotdog Thioesterase"/>
    <property type="match status" value="1"/>
</dbReference>
<dbReference type="CDD" id="cd03443">
    <property type="entry name" value="PaaI_thioesterase"/>
    <property type="match status" value="1"/>
</dbReference>
<dbReference type="Proteomes" id="UP000281738">
    <property type="component" value="Unassembled WGS sequence"/>
</dbReference>
<dbReference type="NCBIfam" id="TIGR00369">
    <property type="entry name" value="unchar_dom_1"/>
    <property type="match status" value="1"/>
</dbReference>
<proteinExistence type="inferred from homology"/>
<evidence type="ECO:0000259" key="4">
    <source>
        <dbReference type="Pfam" id="PF03061"/>
    </source>
</evidence>
<feature type="region of interest" description="Disordered" evidence="3">
    <location>
        <begin position="1"/>
        <end position="22"/>
    </location>
</feature>
<protein>
    <submittedName>
        <fullName evidence="5">Uncharacterized protein (TIGR00369 family)</fullName>
    </submittedName>
</protein>
<sequence length="182" mass="18763">MTEPITEPTPAASNQDWGDPRSRTVTWHDPLRSASAGLALPGLDYLQAMVEGRIAPPPISSLVQMELVSAEHGRVEFACTPDESAYNPIGAVHGGLVCTLLDSVAGCALHSTLPAGKGYTSVEIKVSYLKAVRASSGRLTAVGTVVKAGSRVGFTEGVVTDASGAVVATCSSTLLVFDLPQG</sequence>
<keyword evidence="6" id="KW-1185">Reference proteome</keyword>
<dbReference type="OrthoDB" id="9813282at2"/>
<evidence type="ECO:0000256" key="2">
    <source>
        <dbReference type="ARBA" id="ARBA00022801"/>
    </source>
</evidence>
<evidence type="ECO:0000256" key="1">
    <source>
        <dbReference type="ARBA" id="ARBA00008324"/>
    </source>
</evidence>
<dbReference type="InterPro" id="IPR039298">
    <property type="entry name" value="ACOT13"/>
</dbReference>
<gene>
    <name evidence="5" type="ORF">EDD33_0073</name>
</gene>
<dbReference type="GO" id="GO:0047617">
    <property type="term" value="F:fatty acyl-CoA hydrolase activity"/>
    <property type="evidence" value="ECO:0007669"/>
    <property type="project" value="InterPro"/>
</dbReference>
<dbReference type="Pfam" id="PF03061">
    <property type="entry name" value="4HBT"/>
    <property type="match status" value="1"/>
</dbReference>
<dbReference type="SUPFAM" id="SSF54637">
    <property type="entry name" value="Thioesterase/thiol ester dehydrase-isomerase"/>
    <property type="match status" value="1"/>
</dbReference>
<dbReference type="AlphaFoldDB" id="A0A3N2CPD1"/>
<dbReference type="PANTHER" id="PTHR21660">
    <property type="entry name" value="THIOESTERASE SUPERFAMILY MEMBER-RELATED"/>
    <property type="match status" value="1"/>
</dbReference>
<dbReference type="RefSeq" id="WP_123388654.1">
    <property type="nucleotide sequence ID" value="NZ_RKHO01000001.1"/>
</dbReference>
<reference evidence="5 6" key="1">
    <citation type="submission" date="2018-11" db="EMBL/GenBank/DDBJ databases">
        <title>Sequencing the genomes of 1000 actinobacteria strains.</title>
        <authorList>
            <person name="Klenk H.-P."/>
        </authorList>
    </citation>
    <scope>NUCLEOTIDE SEQUENCE [LARGE SCALE GENOMIC DNA]</scope>
    <source>
        <strain evidence="5 6">DSM 12652</strain>
    </source>
</reference>
<keyword evidence="2" id="KW-0378">Hydrolase</keyword>
<dbReference type="EMBL" id="RKHO01000001">
    <property type="protein sequence ID" value="ROR89256.1"/>
    <property type="molecule type" value="Genomic_DNA"/>
</dbReference>
<name>A0A3N2CPD1_9ACTN</name>
<dbReference type="InterPro" id="IPR029069">
    <property type="entry name" value="HotDog_dom_sf"/>
</dbReference>
<dbReference type="InterPro" id="IPR003736">
    <property type="entry name" value="PAAI_dom"/>
</dbReference>
<dbReference type="PANTHER" id="PTHR21660:SF1">
    <property type="entry name" value="ACYL-COENZYME A THIOESTERASE 13"/>
    <property type="match status" value="1"/>
</dbReference>
<organism evidence="5 6">
    <name type="scientific">Nocardioides aurantiacus</name>
    <dbReference type="NCBI Taxonomy" id="86796"/>
    <lineage>
        <taxon>Bacteria</taxon>
        <taxon>Bacillati</taxon>
        <taxon>Actinomycetota</taxon>
        <taxon>Actinomycetes</taxon>
        <taxon>Propionibacteriales</taxon>
        <taxon>Nocardioidaceae</taxon>
        <taxon>Nocardioides</taxon>
    </lineage>
</organism>
<feature type="domain" description="Thioesterase" evidence="4">
    <location>
        <begin position="90"/>
        <end position="167"/>
    </location>
</feature>
<evidence type="ECO:0000313" key="6">
    <source>
        <dbReference type="Proteomes" id="UP000281738"/>
    </source>
</evidence>
<comment type="caution">
    <text evidence="5">The sequence shown here is derived from an EMBL/GenBank/DDBJ whole genome shotgun (WGS) entry which is preliminary data.</text>
</comment>
<evidence type="ECO:0000256" key="3">
    <source>
        <dbReference type="SAM" id="MobiDB-lite"/>
    </source>
</evidence>
<evidence type="ECO:0000313" key="5">
    <source>
        <dbReference type="EMBL" id="ROR89256.1"/>
    </source>
</evidence>
<accession>A0A3N2CPD1</accession>